<evidence type="ECO:0000313" key="6">
    <source>
        <dbReference type="EMBL" id="RUS24445.1"/>
    </source>
</evidence>
<feature type="non-terminal residue" evidence="6">
    <location>
        <position position="164"/>
    </location>
</feature>
<dbReference type="InterPro" id="IPR036005">
    <property type="entry name" value="Creatinase/aminopeptidase-like"/>
</dbReference>
<dbReference type="Proteomes" id="UP000274822">
    <property type="component" value="Unassembled WGS sequence"/>
</dbReference>
<keyword evidence="3" id="KW-0479">Metal-binding</keyword>
<feature type="non-terminal residue" evidence="6">
    <location>
        <position position="1"/>
    </location>
</feature>
<dbReference type="GO" id="GO:0070006">
    <property type="term" value="F:metalloaminopeptidase activity"/>
    <property type="evidence" value="ECO:0007669"/>
    <property type="project" value="InterPro"/>
</dbReference>
<evidence type="ECO:0000256" key="2">
    <source>
        <dbReference type="ARBA" id="ARBA00022670"/>
    </source>
</evidence>
<comment type="caution">
    <text evidence="6">The sequence shown here is derived from an EMBL/GenBank/DDBJ whole genome shotgun (WGS) entry which is preliminary data.</text>
</comment>
<dbReference type="Gene3D" id="3.90.230.10">
    <property type="entry name" value="Creatinase/methionine aminopeptidase superfamily"/>
    <property type="match status" value="1"/>
</dbReference>
<evidence type="ECO:0000256" key="4">
    <source>
        <dbReference type="ARBA" id="ARBA00022801"/>
    </source>
</evidence>
<protein>
    <submittedName>
        <fullName evidence="6">Peptidase M24, structural domain-containing protein</fullName>
    </submittedName>
</protein>
<keyword evidence="7" id="KW-1185">Reference proteome</keyword>
<evidence type="ECO:0000256" key="1">
    <source>
        <dbReference type="ARBA" id="ARBA00022438"/>
    </source>
</evidence>
<name>A0A433Q3R6_9FUNG</name>
<dbReference type="SUPFAM" id="SSF55920">
    <property type="entry name" value="Creatinase/aminopeptidase"/>
    <property type="match status" value="1"/>
</dbReference>
<evidence type="ECO:0000313" key="7">
    <source>
        <dbReference type="Proteomes" id="UP000274822"/>
    </source>
</evidence>
<evidence type="ECO:0000256" key="3">
    <source>
        <dbReference type="ARBA" id="ARBA00022723"/>
    </source>
</evidence>
<dbReference type="PANTHER" id="PTHR43330:SF7">
    <property type="entry name" value="METHIONINE AMINOPEPTIDASE 1"/>
    <property type="match status" value="1"/>
</dbReference>
<reference evidence="6 7" key="1">
    <citation type="journal article" date="2018" name="New Phytol.">
        <title>Phylogenomics of Endogonaceae and evolution of mycorrhizas within Mucoromycota.</title>
        <authorList>
            <person name="Chang Y."/>
            <person name="Desiro A."/>
            <person name="Na H."/>
            <person name="Sandor L."/>
            <person name="Lipzen A."/>
            <person name="Clum A."/>
            <person name="Barry K."/>
            <person name="Grigoriev I.V."/>
            <person name="Martin F.M."/>
            <person name="Stajich J.E."/>
            <person name="Smith M.E."/>
            <person name="Bonito G."/>
            <person name="Spatafora J.W."/>
        </authorList>
    </citation>
    <scope>NUCLEOTIDE SEQUENCE [LARGE SCALE GENOMIC DNA]</scope>
    <source>
        <strain evidence="6 7">AD002</strain>
    </source>
</reference>
<sequence length="164" mass="18278">YRSGDPARCVLRLANKQRESTYREGLPRKSSQPIISLPSTNTKCRHSFAIVKPGMLFRDIGKVIEAHARSENFSVVRTFCGHGIHNLFHCAPNVPHYAKNKAVGVCKPGVTFTIEPMICEGTWRDDLWPDNWTAATADGKRTAQFEHTLLVTEKGVEILTGPGF</sequence>
<dbReference type="GO" id="GO:0046872">
    <property type="term" value="F:metal ion binding"/>
    <property type="evidence" value="ECO:0007669"/>
    <property type="project" value="UniProtKB-KW"/>
</dbReference>
<dbReference type="EMBL" id="RBNJ01015979">
    <property type="protein sequence ID" value="RUS24445.1"/>
    <property type="molecule type" value="Genomic_DNA"/>
</dbReference>
<gene>
    <name evidence="6" type="ORF">BC938DRAFT_473565</name>
</gene>
<dbReference type="PANTHER" id="PTHR43330">
    <property type="entry name" value="METHIONINE AMINOPEPTIDASE"/>
    <property type="match status" value="1"/>
</dbReference>
<feature type="domain" description="Peptidase M24" evidence="5">
    <location>
        <begin position="47"/>
        <end position="153"/>
    </location>
</feature>
<dbReference type="GO" id="GO:0005829">
    <property type="term" value="C:cytosol"/>
    <property type="evidence" value="ECO:0007669"/>
    <property type="project" value="TreeGrafter"/>
</dbReference>
<proteinExistence type="predicted"/>
<dbReference type="PROSITE" id="PS00680">
    <property type="entry name" value="MAP_1"/>
    <property type="match status" value="1"/>
</dbReference>
<organism evidence="6 7">
    <name type="scientific">Jimgerdemannia flammicorona</name>
    <dbReference type="NCBI Taxonomy" id="994334"/>
    <lineage>
        <taxon>Eukaryota</taxon>
        <taxon>Fungi</taxon>
        <taxon>Fungi incertae sedis</taxon>
        <taxon>Mucoromycota</taxon>
        <taxon>Mucoromycotina</taxon>
        <taxon>Endogonomycetes</taxon>
        <taxon>Endogonales</taxon>
        <taxon>Endogonaceae</taxon>
        <taxon>Jimgerdemannia</taxon>
    </lineage>
</organism>
<keyword evidence="4" id="KW-0378">Hydrolase</keyword>
<dbReference type="AlphaFoldDB" id="A0A433Q3R6"/>
<dbReference type="InterPro" id="IPR000994">
    <property type="entry name" value="Pept_M24"/>
</dbReference>
<accession>A0A433Q3R6</accession>
<evidence type="ECO:0000259" key="5">
    <source>
        <dbReference type="Pfam" id="PF00557"/>
    </source>
</evidence>
<dbReference type="Pfam" id="PF00557">
    <property type="entry name" value="Peptidase_M24"/>
    <property type="match status" value="1"/>
</dbReference>
<dbReference type="GO" id="GO:0006508">
    <property type="term" value="P:proteolysis"/>
    <property type="evidence" value="ECO:0007669"/>
    <property type="project" value="UniProtKB-KW"/>
</dbReference>
<dbReference type="InterPro" id="IPR002467">
    <property type="entry name" value="Pept_M24A_MAP1"/>
</dbReference>
<keyword evidence="1" id="KW-0031">Aminopeptidase</keyword>
<keyword evidence="2" id="KW-0645">Protease</keyword>